<feature type="transmembrane region" description="Helical" evidence="1">
    <location>
        <begin position="34"/>
        <end position="52"/>
    </location>
</feature>
<evidence type="ECO:0000313" key="3">
    <source>
        <dbReference type="Proteomes" id="UP001180515"/>
    </source>
</evidence>
<feature type="transmembrane region" description="Helical" evidence="1">
    <location>
        <begin position="149"/>
        <end position="166"/>
    </location>
</feature>
<dbReference type="RefSeq" id="WP_311982277.1">
    <property type="nucleotide sequence ID" value="NZ_JARQAG010000018.1"/>
</dbReference>
<keyword evidence="1" id="KW-0812">Transmembrane</keyword>
<dbReference type="Proteomes" id="UP001180515">
    <property type="component" value="Unassembled WGS sequence"/>
</dbReference>
<feature type="transmembrane region" description="Helical" evidence="1">
    <location>
        <begin position="253"/>
        <end position="274"/>
    </location>
</feature>
<dbReference type="InterPro" id="IPR049458">
    <property type="entry name" value="EpsG-like"/>
</dbReference>
<feature type="transmembrane region" description="Helical" evidence="1">
    <location>
        <begin position="172"/>
        <end position="197"/>
    </location>
</feature>
<feature type="transmembrane region" description="Helical" evidence="1">
    <location>
        <begin position="286"/>
        <end position="308"/>
    </location>
</feature>
<accession>A0AAE4HZ66</accession>
<evidence type="ECO:0000313" key="2">
    <source>
        <dbReference type="EMBL" id="MDT2732476.1"/>
    </source>
</evidence>
<reference evidence="2" key="1">
    <citation type="submission" date="2023-03" db="EMBL/GenBank/DDBJ databases">
        <authorList>
            <person name="Shen W."/>
            <person name="Cai J."/>
        </authorList>
    </citation>
    <scope>NUCLEOTIDE SEQUENCE</scope>
    <source>
        <strain evidence="2">P82-2</strain>
    </source>
</reference>
<feature type="transmembrane region" description="Helical" evidence="1">
    <location>
        <begin position="209"/>
        <end position="233"/>
    </location>
</feature>
<dbReference type="Pfam" id="PF14897">
    <property type="entry name" value="EpsG"/>
    <property type="match status" value="1"/>
</dbReference>
<evidence type="ECO:0000256" key="1">
    <source>
        <dbReference type="SAM" id="Phobius"/>
    </source>
</evidence>
<dbReference type="AlphaFoldDB" id="A0AAE4HZ66"/>
<feature type="transmembrane region" description="Helical" evidence="1">
    <location>
        <begin position="100"/>
        <end position="120"/>
    </location>
</feature>
<keyword evidence="1" id="KW-0472">Membrane</keyword>
<comment type="caution">
    <text evidence="2">The sequence shown here is derived from an EMBL/GenBank/DDBJ whole genome shotgun (WGS) entry which is preliminary data.</text>
</comment>
<keyword evidence="1" id="KW-1133">Transmembrane helix</keyword>
<organism evidence="2 3">
    <name type="scientific">Streptococcus parauberis</name>
    <dbReference type="NCBI Taxonomy" id="1348"/>
    <lineage>
        <taxon>Bacteria</taxon>
        <taxon>Bacillati</taxon>
        <taxon>Bacillota</taxon>
        <taxon>Bacilli</taxon>
        <taxon>Lactobacillales</taxon>
        <taxon>Streptococcaceae</taxon>
        <taxon>Streptococcus</taxon>
    </lineage>
</organism>
<name>A0AAE4HZ66_9STRE</name>
<feature type="transmembrane region" description="Helical" evidence="1">
    <location>
        <begin position="343"/>
        <end position="361"/>
    </location>
</feature>
<feature type="transmembrane region" description="Helical" evidence="1">
    <location>
        <begin position="314"/>
        <end position="331"/>
    </location>
</feature>
<gene>
    <name evidence="2" type="ORF">P7G31_09600</name>
</gene>
<dbReference type="EMBL" id="JARQAG010000018">
    <property type="protein sequence ID" value="MDT2732476.1"/>
    <property type="molecule type" value="Genomic_DNA"/>
</dbReference>
<proteinExistence type="predicted"/>
<protein>
    <submittedName>
        <fullName evidence="2">EpsG family protein</fullName>
    </submittedName>
</protein>
<sequence>MKLLIFLSSMVSIYYFFFAEVTNDGKLKVFPINFDKLIGTVLSIFLIILMTINRTGYDAISFIRFFNFVKIKHVNLWDYTYELLTKLINITISYFPNLNYFEFHALILTITGILFVYPFLKINAKSYSAVLSLYILSGTFAYDGMQFKNFIAVTLLLIALTVLFLYNRVGIILFYLLILLSIRFHFSFAVYLLLPLVKIKNIKNKSNQFAVFGIFSYLIMFVIGPIVRSKLLLVLSTLPFMSKLAVYANQNNGLRSIIPVIIYILILITISYFHKNSEKFSTQSKILLDVTYHIWSYLGLVLPFLIFANAPYRMLRNMFILVFVSFVNGILELPRTSVKRMYGIGLVLTVALIIFCYPILIKQAIDVYQPIVENPVFFWQD</sequence>